<keyword evidence="7" id="KW-0575">Peroxidase</keyword>
<dbReference type="InterPro" id="IPR025380">
    <property type="entry name" value="DUF4369"/>
</dbReference>
<keyword evidence="7" id="KW-0560">Oxidoreductase</keyword>
<dbReference type="InterPro" id="IPR050553">
    <property type="entry name" value="Thioredoxin_ResA/DsbE_sf"/>
</dbReference>
<comment type="subcellular location">
    <subcellularLocation>
        <location evidence="1">Cell envelope</location>
    </subcellularLocation>
</comment>
<evidence type="ECO:0000256" key="4">
    <source>
        <dbReference type="ARBA" id="ARBA00023284"/>
    </source>
</evidence>
<keyword evidence="3" id="KW-1015">Disulfide bond</keyword>
<dbReference type="Gene3D" id="3.40.30.10">
    <property type="entry name" value="Glutaredoxin"/>
    <property type="match status" value="1"/>
</dbReference>
<dbReference type="PANTHER" id="PTHR42852:SF6">
    <property type="entry name" value="THIOL:DISULFIDE INTERCHANGE PROTEIN DSBE"/>
    <property type="match status" value="1"/>
</dbReference>
<evidence type="ECO:0000256" key="3">
    <source>
        <dbReference type="ARBA" id="ARBA00023157"/>
    </source>
</evidence>
<dbReference type="CDD" id="cd02966">
    <property type="entry name" value="TlpA_like_family"/>
    <property type="match status" value="1"/>
</dbReference>
<dbReference type="InterPro" id="IPR013766">
    <property type="entry name" value="Thioredoxin_domain"/>
</dbReference>
<dbReference type="RefSeq" id="WP_395416228.1">
    <property type="nucleotide sequence ID" value="NZ_JBIPKE010000012.1"/>
</dbReference>
<evidence type="ECO:0000313" key="8">
    <source>
        <dbReference type="Proteomes" id="UP001610063"/>
    </source>
</evidence>
<dbReference type="InterPro" id="IPR000866">
    <property type="entry name" value="AhpC/TSA"/>
</dbReference>
<protein>
    <submittedName>
        <fullName evidence="7">Peroxiredoxin family protein</fullName>
        <ecNumber evidence="7">1.11.1.24</ecNumber>
    </submittedName>
</protein>
<reference evidence="7 8" key="1">
    <citation type="journal article" date="2013" name="Int. J. Syst. Evol. Microbiol.">
        <title>Marinoscillum luteum sp. nov., isolated from marine sediment.</title>
        <authorList>
            <person name="Cha I.T."/>
            <person name="Park S.J."/>
            <person name="Kim S.J."/>
            <person name="Kim J.G."/>
            <person name="Jung M.Y."/>
            <person name="Shin K.S."/>
            <person name="Kwon K.K."/>
            <person name="Yang S.H."/>
            <person name="Seo Y.S."/>
            <person name="Rhee S.K."/>
        </authorList>
    </citation>
    <scope>NUCLEOTIDE SEQUENCE [LARGE SCALE GENOMIC DNA]</scope>
    <source>
        <strain evidence="7 8">KCTC 23939</strain>
    </source>
</reference>
<dbReference type="Pfam" id="PF00578">
    <property type="entry name" value="AhpC-TSA"/>
    <property type="match status" value="1"/>
</dbReference>
<feature type="domain" description="Thioredoxin" evidence="6">
    <location>
        <begin position="232"/>
        <end position="370"/>
    </location>
</feature>
<dbReference type="Pfam" id="PF14289">
    <property type="entry name" value="DUF4369"/>
    <property type="match status" value="1"/>
</dbReference>
<dbReference type="Proteomes" id="UP001610063">
    <property type="component" value="Unassembled WGS sequence"/>
</dbReference>
<name>A0ABW7N651_9BACT</name>
<evidence type="ECO:0000256" key="2">
    <source>
        <dbReference type="ARBA" id="ARBA00022748"/>
    </source>
</evidence>
<evidence type="ECO:0000256" key="5">
    <source>
        <dbReference type="SAM" id="Coils"/>
    </source>
</evidence>
<keyword evidence="2" id="KW-0201">Cytochrome c-type biogenesis</keyword>
<dbReference type="EMBL" id="JBIPKE010000012">
    <property type="protein sequence ID" value="MFH6982535.1"/>
    <property type="molecule type" value="Genomic_DNA"/>
</dbReference>
<evidence type="ECO:0000259" key="6">
    <source>
        <dbReference type="PROSITE" id="PS51352"/>
    </source>
</evidence>
<keyword evidence="8" id="KW-1185">Reference proteome</keyword>
<sequence length="370" mass="41290">MSQSKYLVLGLILSVFGCGKSGEDGINVSGKVENPIKGELVVLNQFEFTGLKPIDTIEVDPSGAFEFYVKPAEATFYRLNFYNRQQMNLVLDGTEEEVVIMLEGNNPGGEVSVTGSKHTKYVQQLEGMMRDQQADVKELNQQAIEARMADDQQTLARLTEEYFALMKLRQKELKTFIWKITPSLAAYYGLESLPVEEHFPFYDSVAQKFSAELPGNMFTEELTKKVSALRKLAIGAEAPEISLPNPDGEVVTLSSLRGKYVLVDFWAAWCKPCRAENPNVVRLYQQYQDENFEILGVSLDRNKAAWVGAIEQDGLPWVHVSDLKYFNSVAAAEYQITSIPATYLIGPDGKIIAKGLRGASLEAKLKEIFG</sequence>
<evidence type="ECO:0000313" key="7">
    <source>
        <dbReference type="EMBL" id="MFH6982535.1"/>
    </source>
</evidence>
<dbReference type="PROSITE" id="PS51352">
    <property type="entry name" value="THIOREDOXIN_2"/>
    <property type="match status" value="1"/>
</dbReference>
<dbReference type="InterPro" id="IPR036249">
    <property type="entry name" value="Thioredoxin-like_sf"/>
</dbReference>
<keyword evidence="4" id="KW-0676">Redox-active center</keyword>
<dbReference type="PROSITE" id="PS51257">
    <property type="entry name" value="PROKAR_LIPOPROTEIN"/>
    <property type="match status" value="1"/>
</dbReference>
<dbReference type="GO" id="GO:0140824">
    <property type="term" value="F:thioredoxin-dependent peroxiredoxin activity"/>
    <property type="evidence" value="ECO:0007669"/>
    <property type="project" value="UniProtKB-EC"/>
</dbReference>
<comment type="caution">
    <text evidence="7">The sequence shown here is derived from an EMBL/GenBank/DDBJ whole genome shotgun (WGS) entry which is preliminary data.</text>
</comment>
<keyword evidence="5" id="KW-0175">Coiled coil</keyword>
<gene>
    <name evidence="7" type="ORF">ACHKAR_03750</name>
</gene>
<accession>A0ABW7N651</accession>
<proteinExistence type="predicted"/>
<evidence type="ECO:0000256" key="1">
    <source>
        <dbReference type="ARBA" id="ARBA00004196"/>
    </source>
</evidence>
<dbReference type="SUPFAM" id="SSF52833">
    <property type="entry name" value="Thioredoxin-like"/>
    <property type="match status" value="1"/>
</dbReference>
<organism evidence="7 8">
    <name type="scientific">Marinoscillum luteum</name>
    <dbReference type="NCBI Taxonomy" id="861051"/>
    <lineage>
        <taxon>Bacteria</taxon>
        <taxon>Pseudomonadati</taxon>
        <taxon>Bacteroidota</taxon>
        <taxon>Cytophagia</taxon>
        <taxon>Cytophagales</taxon>
        <taxon>Reichenbachiellaceae</taxon>
        <taxon>Marinoscillum</taxon>
    </lineage>
</organism>
<feature type="coiled-coil region" evidence="5">
    <location>
        <begin position="122"/>
        <end position="161"/>
    </location>
</feature>
<dbReference type="PANTHER" id="PTHR42852">
    <property type="entry name" value="THIOL:DISULFIDE INTERCHANGE PROTEIN DSBE"/>
    <property type="match status" value="1"/>
</dbReference>
<dbReference type="EC" id="1.11.1.24" evidence="7"/>